<dbReference type="GO" id="GO:0005198">
    <property type="term" value="F:structural molecule activity"/>
    <property type="evidence" value="ECO:0007669"/>
    <property type="project" value="InterPro"/>
</dbReference>
<evidence type="ECO:0000256" key="7">
    <source>
        <dbReference type="ARBA" id="ARBA00022949"/>
    </source>
</evidence>
<evidence type="ECO:0000256" key="1">
    <source>
        <dbReference type="ARBA" id="ARBA00004435"/>
    </source>
</evidence>
<dbReference type="Gene3D" id="1.20.140.150">
    <property type="match status" value="2"/>
</dbReference>
<evidence type="ECO:0000256" key="2">
    <source>
        <dbReference type="ARBA" id="ARBA00004651"/>
    </source>
</evidence>
<dbReference type="EMBL" id="JAUCMX010000006">
    <property type="protein sequence ID" value="KAK3542857.1"/>
    <property type="molecule type" value="Genomic_DNA"/>
</dbReference>
<evidence type="ECO:0000256" key="11">
    <source>
        <dbReference type="SAM" id="Phobius"/>
    </source>
</evidence>
<keyword evidence="7" id="KW-0965">Cell junction</keyword>
<feature type="transmembrane region" description="Helical" evidence="11">
    <location>
        <begin position="306"/>
        <end position="327"/>
    </location>
</feature>
<protein>
    <recommendedName>
        <fullName evidence="14">Claudin</fullName>
    </recommendedName>
</protein>
<keyword evidence="9 11" id="KW-0472">Membrane</keyword>
<feature type="transmembrane region" description="Helical" evidence="11">
    <location>
        <begin position="66"/>
        <end position="86"/>
    </location>
</feature>
<evidence type="ECO:0000256" key="3">
    <source>
        <dbReference type="ARBA" id="ARBA00008295"/>
    </source>
</evidence>
<dbReference type="GO" id="GO:0005923">
    <property type="term" value="C:bicellular tight junction"/>
    <property type="evidence" value="ECO:0007669"/>
    <property type="project" value="UniProtKB-SubCell"/>
</dbReference>
<dbReference type="InterPro" id="IPR006187">
    <property type="entry name" value="Claudin"/>
</dbReference>
<organism evidence="12 13">
    <name type="scientific">Hemibagrus guttatus</name>
    <dbReference type="NCBI Taxonomy" id="175788"/>
    <lineage>
        <taxon>Eukaryota</taxon>
        <taxon>Metazoa</taxon>
        <taxon>Chordata</taxon>
        <taxon>Craniata</taxon>
        <taxon>Vertebrata</taxon>
        <taxon>Euteleostomi</taxon>
        <taxon>Actinopterygii</taxon>
        <taxon>Neopterygii</taxon>
        <taxon>Teleostei</taxon>
        <taxon>Ostariophysi</taxon>
        <taxon>Siluriformes</taxon>
        <taxon>Bagridae</taxon>
        <taxon>Hemibagrus</taxon>
    </lineage>
</organism>
<sequence>MDYWRVSYIGGQGGSWIIKAAWYWSTLWRDCYIDTSDVANCRDFDIMWVVRPGNRAEQGAIQAVRALLLLGMFLGLFAAIFCFIGMDCTYIGGHAKTKYKILLIGTVLHFTGGVSCLAAYCLFTGRLGTITFTRMPDARLLRYYIGLPVFFGLVGSAGILLGSVLYAVTLCSVLTSNSNISEMKEGYPFDNIYISFKEKKKSHQDLLLLGMMKQKDHPDLLCNQKAYFWLHVVLLESWYNLQNNITSIWVLLIMAHSTYIHLCRALIIIAILLGLFGAILALVGMKCTKLGGSEVTNAKVTFAAGINYLTSGLCSVLAYSCYGYRVVSEFLDPNYQAQKFELGPALYIGWGGSVLLIAGGLIFSIFGGKEGCHSSSMTNESLAYPTEVTGPSKPAKNYLSRRPQIESKRSGRTTRNKGYKKEYV</sequence>
<gene>
    <name evidence="12" type="ORF">QTP70_005439</name>
</gene>
<comment type="caution">
    <text evidence="12">The sequence shown here is derived from an EMBL/GenBank/DDBJ whole genome shotgun (WGS) entry which is preliminary data.</text>
</comment>
<keyword evidence="6 11" id="KW-0812">Transmembrane</keyword>
<evidence type="ECO:0000313" key="12">
    <source>
        <dbReference type="EMBL" id="KAK3542857.1"/>
    </source>
</evidence>
<dbReference type="InterPro" id="IPR004031">
    <property type="entry name" value="PMP22/EMP/MP20/Claudin"/>
</dbReference>
<feature type="transmembrane region" description="Helical" evidence="11">
    <location>
        <begin position="259"/>
        <end position="285"/>
    </location>
</feature>
<name>A0AAE0R3Y1_9TELE</name>
<evidence type="ECO:0008006" key="14">
    <source>
        <dbReference type="Google" id="ProtNLM"/>
    </source>
</evidence>
<keyword evidence="8 11" id="KW-1133">Transmembrane helix</keyword>
<dbReference type="GO" id="GO:0005886">
    <property type="term" value="C:plasma membrane"/>
    <property type="evidence" value="ECO:0007669"/>
    <property type="project" value="UniProtKB-SubCell"/>
</dbReference>
<keyword evidence="13" id="KW-1185">Reference proteome</keyword>
<evidence type="ECO:0000256" key="5">
    <source>
        <dbReference type="ARBA" id="ARBA00022475"/>
    </source>
</evidence>
<dbReference type="PRINTS" id="PR01077">
    <property type="entry name" value="CLAUDIN"/>
</dbReference>
<feature type="transmembrane region" description="Helical" evidence="11">
    <location>
        <begin position="347"/>
        <end position="367"/>
    </location>
</feature>
<keyword evidence="5" id="KW-1003">Cell membrane</keyword>
<evidence type="ECO:0000256" key="10">
    <source>
        <dbReference type="SAM" id="MobiDB-lite"/>
    </source>
</evidence>
<feature type="transmembrane region" description="Helical" evidence="11">
    <location>
        <begin position="144"/>
        <end position="168"/>
    </location>
</feature>
<proteinExistence type="inferred from homology"/>
<dbReference type="PANTHER" id="PTHR12002">
    <property type="entry name" value="CLAUDIN"/>
    <property type="match status" value="1"/>
</dbReference>
<evidence type="ECO:0000256" key="6">
    <source>
        <dbReference type="ARBA" id="ARBA00022692"/>
    </source>
</evidence>
<dbReference type="Proteomes" id="UP001274896">
    <property type="component" value="Unassembled WGS sequence"/>
</dbReference>
<dbReference type="AlphaFoldDB" id="A0AAE0R3Y1"/>
<reference evidence="12" key="1">
    <citation type="submission" date="2023-06" db="EMBL/GenBank/DDBJ databases">
        <title>Male Hemibagrus guttatus genome.</title>
        <authorList>
            <person name="Bian C."/>
        </authorList>
    </citation>
    <scope>NUCLEOTIDE SEQUENCE</scope>
    <source>
        <strain evidence="12">Male_cb2023</strain>
        <tissue evidence="12">Muscle</tissue>
    </source>
</reference>
<keyword evidence="4" id="KW-0796">Tight junction</keyword>
<evidence type="ECO:0000256" key="8">
    <source>
        <dbReference type="ARBA" id="ARBA00022989"/>
    </source>
</evidence>
<feature type="transmembrane region" description="Helical" evidence="11">
    <location>
        <begin position="101"/>
        <end position="123"/>
    </location>
</feature>
<feature type="region of interest" description="Disordered" evidence="10">
    <location>
        <begin position="384"/>
        <end position="424"/>
    </location>
</feature>
<evidence type="ECO:0000256" key="4">
    <source>
        <dbReference type="ARBA" id="ARBA00022427"/>
    </source>
</evidence>
<comment type="subcellular location">
    <subcellularLocation>
        <location evidence="1">Cell junction</location>
        <location evidence="1">Tight junction</location>
    </subcellularLocation>
    <subcellularLocation>
        <location evidence="2">Cell membrane</location>
        <topology evidence="2">Multi-pass membrane protein</topology>
    </subcellularLocation>
</comment>
<evidence type="ECO:0000256" key="9">
    <source>
        <dbReference type="ARBA" id="ARBA00023136"/>
    </source>
</evidence>
<accession>A0AAE0R3Y1</accession>
<dbReference type="Pfam" id="PF00822">
    <property type="entry name" value="PMP22_Claudin"/>
    <property type="match status" value="2"/>
</dbReference>
<comment type="similarity">
    <text evidence="3">Belongs to the claudin family.</text>
</comment>
<evidence type="ECO:0000313" key="13">
    <source>
        <dbReference type="Proteomes" id="UP001274896"/>
    </source>
</evidence>